<organism evidence="2 3">
    <name type="scientific">Mycena pura</name>
    <dbReference type="NCBI Taxonomy" id="153505"/>
    <lineage>
        <taxon>Eukaryota</taxon>
        <taxon>Fungi</taxon>
        <taxon>Dikarya</taxon>
        <taxon>Basidiomycota</taxon>
        <taxon>Agaricomycotina</taxon>
        <taxon>Agaricomycetes</taxon>
        <taxon>Agaricomycetidae</taxon>
        <taxon>Agaricales</taxon>
        <taxon>Marasmiineae</taxon>
        <taxon>Mycenaceae</taxon>
        <taxon>Mycena</taxon>
    </lineage>
</organism>
<evidence type="ECO:0000313" key="3">
    <source>
        <dbReference type="Proteomes" id="UP001219525"/>
    </source>
</evidence>
<accession>A0AAD6VQE6</accession>
<dbReference type="EMBL" id="JARJCW010000014">
    <property type="protein sequence ID" value="KAJ7217171.1"/>
    <property type="molecule type" value="Genomic_DNA"/>
</dbReference>
<feature type="compositionally biased region" description="Pro residues" evidence="1">
    <location>
        <begin position="138"/>
        <end position="147"/>
    </location>
</feature>
<reference evidence="2" key="1">
    <citation type="submission" date="2023-03" db="EMBL/GenBank/DDBJ databases">
        <title>Massive genome expansion in bonnet fungi (Mycena s.s.) driven by repeated elements and novel gene families across ecological guilds.</title>
        <authorList>
            <consortium name="Lawrence Berkeley National Laboratory"/>
            <person name="Harder C.B."/>
            <person name="Miyauchi S."/>
            <person name="Viragh M."/>
            <person name="Kuo A."/>
            <person name="Thoen E."/>
            <person name="Andreopoulos B."/>
            <person name="Lu D."/>
            <person name="Skrede I."/>
            <person name="Drula E."/>
            <person name="Henrissat B."/>
            <person name="Morin E."/>
            <person name="Kohler A."/>
            <person name="Barry K."/>
            <person name="LaButti K."/>
            <person name="Morin E."/>
            <person name="Salamov A."/>
            <person name="Lipzen A."/>
            <person name="Mereny Z."/>
            <person name="Hegedus B."/>
            <person name="Baldrian P."/>
            <person name="Stursova M."/>
            <person name="Weitz H."/>
            <person name="Taylor A."/>
            <person name="Grigoriev I.V."/>
            <person name="Nagy L.G."/>
            <person name="Martin F."/>
            <person name="Kauserud H."/>
        </authorList>
    </citation>
    <scope>NUCLEOTIDE SEQUENCE</scope>
    <source>
        <strain evidence="2">9144</strain>
    </source>
</reference>
<dbReference type="Proteomes" id="UP001219525">
    <property type="component" value="Unassembled WGS sequence"/>
</dbReference>
<evidence type="ECO:0000313" key="2">
    <source>
        <dbReference type="EMBL" id="KAJ7217171.1"/>
    </source>
</evidence>
<feature type="region of interest" description="Disordered" evidence="1">
    <location>
        <begin position="83"/>
        <end position="150"/>
    </location>
</feature>
<keyword evidence="3" id="KW-1185">Reference proteome</keyword>
<dbReference type="AlphaFoldDB" id="A0AAD6VQE6"/>
<proteinExistence type="predicted"/>
<gene>
    <name evidence="2" type="ORF">GGX14DRAFT_602352</name>
</gene>
<evidence type="ECO:0000256" key="1">
    <source>
        <dbReference type="SAM" id="MobiDB-lite"/>
    </source>
</evidence>
<feature type="compositionally biased region" description="Basic and acidic residues" evidence="1">
    <location>
        <begin position="26"/>
        <end position="47"/>
    </location>
</feature>
<name>A0AAD6VQE6_9AGAR</name>
<feature type="region of interest" description="Disordered" evidence="1">
    <location>
        <begin position="22"/>
        <end position="47"/>
    </location>
</feature>
<sequence length="304" mass="33154">MNAYMITHWPWPHPMAAIPLPSSLPPKHDENLERVGQKHEDSVSTTPLKHEGLLQKIGLEDPHAAPAQPFPRTHRVLENIGLAPQQDPATRTPQHREGVLEKPGLAPHEAPPRPPSHTRPTQPGVLQKPGVERAHVASPPPPPPPAVPIRSGVLEKLGLGHPDAYLPLTAIASQHEGVVERPALEQHAPPAPRKHEGVLETLGLEHRSAPDAPHNVASSPTKHLADKLGIAQEHGLSGVLHQEGGKDENEGDASSLSRKICSVLHREGEGDLVRRHDESTYDRVADAVKREYDKVEHALEDYMT</sequence>
<protein>
    <submittedName>
        <fullName evidence="2">Uncharacterized protein</fullName>
    </submittedName>
</protein>
<comment type="caution">
    <text evidence="2">The sequence shown here is derived from an EMBL/GenBank/DDBJ whole genome shotgun (WGS) entry which is preliminary data.</text>
</comment>